<dbReference type="Proteomes" id="UP001201873">
    <property type="component" value="Unassembled WGS sequence"/>
</dbReference>
<dbReference type="EMBL" id="JALKFT010000042">
    <property type="protein sequence ID" value="MCK9878729.1"/>
    <property type="molecule type" value="Genomic_DNA"/>
</dbReference>
<dbReference type="RefSeq" id="WP_248813427.1">
    <property type="nucleotide sequence ID" value="NZ_JALKFT010000042.1"/>
</dbReference>
<sequence length="241" mass="27020">MIRVRNTIFSLTGLEPPKTDYLRWHLLDHMPEQYQLPGLVYALRYIADGDYPAARIAGEGPLAGIGNLVNYFIGEPVVRSHEEFLELGVRLAEAGRFPERRTPLGLRSLALTHWYAAPSALVSAEVIPMRPHRGIVLIIEEPTQDDVSPWLNWLHTEHIPAVLGVPGVAGAWQYSSSAYPELHEAYLGDPQHATVIYLDEDPLETLKGLTPLLEQRWASGQARPLFAGPLRTPISWEAWPR</sequence>
<evidence type="ECO:0008006" key="3">
    <source>
        <dbReference type="Google" id="ProtNLM"/>
    </source>
</evidence>
<protein>
    <recommendedName>
        <fullName evidence="3">DUF5753 domain-containing protein</fullName>
    </recommendedName>
</protein>
<proteinExistence type="predicted"/>
<reference evidence="1 2" key="1">
    <citation type="submission" date="2022-04" db="EMBL/GenBank/DDBJ databases">
        <title>Genome diversity in the genus Frankia.</title>
        <authorList>
            <person name="Carlos-Shanley C."/>
            <person name="Hahn D."/>
        </authorList>
    </citation>
    <scope>NUCLEOTIDE SEQUENCE [LARGE SCALE GENOMIC DNA]</scope>
    <source>
        <strain evidence="1 2">Ag45/Mut15</strain>
    </source>
</reference>
<accession>A0ABT0K4J9</accession>
<name>A0ABT0K4J9_9ACTN</name>
<evidence type="ECO:0000313" key="2">
    <source>
        <dbReference type="Proteomes" id="UP001201873"/>
    </source>
</evidence>
<comment type="caution">
    <text evidence="1">The sequence shown here is derived from an EMBL/GenBank/DDBJ whole genome shotgun (WGS) entry which is preliminary data.</text>
</comment>
<organism evidence="1 2">
    <name type="scientific">Frankia umida</name>
    <dbReference type="NCBI Taxonomy" id="573489"/>
    <lineage>
        <taxon>Bacteria</taxon>
        <taxon>Bacillati</taxon>
        <taxon>Actinomycetota</taxon>
        <taxon>Actinomycetes</taxon>
        <taxon>Frankiales</taxon>
        <taxon>Frankiaceae</taxon>
        <taxon>Frankia</taxon>
    </lineage>
</organism>
<keyword evidence="2" id="KW-1185">Reference proteome</keyword>
<gene>
    <name evidence="1" type="ORF">MXD59_23700</name>
</gene>
<evidence type="ECO:0000313" key="1">
    <source>
        <dbReference type="EMBL" id="MCK9878729.1"/>
    </source>
</evidence>